<dbReference type="Proteomes" id="UP000325694">
    <property type="component" value="Segment"/>
</dbReference>
<evidence type="ECO:0000256" key="2">
    <source>
        <dbReference type="ARBA" id="ARBA00022705"/>
    </source>
</evidence>
<dbReference type="InterPro" id="IPR035989">
    <property type="entry name" value="DBP_sf"/>
</dbReference>
<keyword evidence="3" id="KW-0238">DNA-binding</keyword>
<dbReference type="GO" id="GO:0042025">
    <property type="term" value="C:host cell nucleus"/>
    <property type="evidence" value="ECO:0007669"/>
    <property type="project" value="InterPro"/>
</dbReference>
<dbReference type="SUPFAM" id="SSF118208">
    <property type="entry name" value="Viral ssDNA binding protein"/>
    <property type="match status" value="1"/>
</dbReference>
<sequence length="1125" mass="127646">MASKAQQAGSLEDNLASKSPLGPCGYVYIYPKDHFSYSEVALLGDKYDDSGVFSLPLLCGLTVEEGFITNIKAVHQKLDIATVSVRLTSFHRQVFVFHGANFFPPIFRGPGLDSICNDARKIFGYSEFTKNQYKNVDPSDLCPSHLSTDSCIMAVVITEGFKQRLYFGRLVALTSHIQSVIVNKTEAFRIPLYDEDLFGRHENLLRFNCHELSEYLYYTFYTGLAQAFRIKNVSGLLDAIHTQFTQDKYKLPKLSDIKEYSSSTINGQDTTLMIVDNVCAELALSYGMSFLEAPHEKSKILDFSTWEIFSSCETQEDRVEAITRWNAQQSLHVHSQLFSVNSVLYLTKVAKHGTNARNDQNVFNSYYLQHGLMSLNEQTFSEKGTLIFSGVPGSSLDGNAYTLYHLAYSASFSKNNLARICYYLQFCQHHKSTLHPSYSISQYVGSVAGSNVCQLCHGTCPCTCLNTLFYRLKDRFPPILNGSKRDPYVVTGVTNTFNELDFLGNFATFKEKDDEQHPTDDAPKYTYWQLNQTILEKLEGMGIREVNGNEDTSGIGEITMKTFLEIFKNIDNAVDVESVKFINSLTKNNINFRESIKGIYHIIQFCCNPYWQSPCSIFLNLFYRSLFMVLQDIALPICAMYDADNPSFGLPPSEWLKMHYQTIWTNFKSFFMDKGVVTGTELKIVHSDMFNDFFDTEAASNNIYCPSKVQVRLTRGHVIVPKNLKFKNRILFSGANTSDQYQMAFLKSVSKRENYIVNGPFIKFLNAFHSSLFPNLKISALYLWSNFSKKRQIPMITDVDSDLVRNLFSYVETNSKLFEEFNLFDFIPDSFITYAKQRLNNAILRACGQTQFYAGTLHAIVSRLQSVESEEFPHVLGAVPITCTADYLAKVRGFKALIINTSLRESASVISRTRPIVTVPIVVNKYTGITGNAQLFQSGNVGYFMGRGVDKNLLGDASFFKKQTNSFMRKRYMFMTPIVGSLIKQTSSQSITPFEFEAIKKNIQTILEGQHDHNVFTNVVCELIKVLGRRCKDLTLDDLQFYLGQFFIFADNILEKIDVLAQIDGAWTIEWALDVLETESVGDNAVQFIEFNEPPCTPDEKIITKGSPQCNRKRKIVSLLDSIDL</sequence>
<organism evidence="4 5">
    <name type="scientific">Suid gammaherpesvirus 5</name>
    <dbReference type="NCBI Taxonomy" id="1960251"/>
    <lineage>
        <taxon>Viruses</taxon>
        <taxon>Duplodnaviria</taxon>
        <taxon>Heunggongvirae</taxon>
        <taxon>Peploviricota</taxon>
        <taxon>Herviviricetes</taxon>
        <taxon>Herpesvirales</taxon>
        <taxon>Orthoherpesviridae</taxon>
        <taxon>Gammaherpesvirinae</taxon>
        <taxon>Macavirus</taxon>
        <taxon>Macavirus suidgamma5</taxon>
    </lineage>
</organism>
<evidence type="ECO:0000256" key="3">
    <source>
        <dbReference type="ARBA" id="ARBA00023125"/>
    </source>
</evidence>
<dbReference type="Pfam" id="PF00747">
    <property type="entry name" value="Viral_DNA_bp"/>
    <property type="match status" value="1"/>
</dbReference>
<dbReference type="EMBL" id="AY170316">
    <property type="protein sequence ID" value="AAO12312.1"/>
    <property type="molecule type" value="Genomic_DNA"/>
</dbReference>
<dbReference type="HAMAP" id="MF_04007">
    <property type="entry name" value="HSV_DNBI"/>
    <property type="match status" value="1"/>
</dbReference>
<evidence type="ECO:0000313" key="4">
    <source>
        <dbReference type="EMBL" id="AAO12312.1"/>
    </source>
</evidence>
<accession>Q8B408</accession>
<dbReference type="GO" id="GO:0003697">
    <property type="term" value="F:single-stranded DNA binding"/>
    <property type="evidence" value="ECO:0007669"/>
    <property type="project" value="InterPro"/>
</dbReference>
<evidence type="ECO:0000256" key="1">
    <source>
        <dbReference type="ARBA" id="ARBA00022562"/>
    </source>
</evidence>
<dbReference type="InterPro" id="IPR000635">
    <property type="entry name" value="Viral_ssDNA-bd"/>
</dbReference>
<keyword evidence="5" id="KW-1185">Reference proteome</keyword>
<name>Q8B408_9GAMA</name>
<dbReference type="GO" id="GO:0006260">
    <property type="term" value="P:DNA replication"/>
    <property type="evidence" value="ECO:0007669"/>
    <property type="project" value="UniProtKB-KW"/>
</dbReference>
<keyword evidence="2" id="KW-0235">DNA replication</keyword>
<keyword evidence="1" id="KW-1048">Host nucleus</keyword>
<reference evidence="4 5" key="1">
    <citation type="journal article" date="2003" name="Virology">
        <title>A novel porcine gammaherpesvirus.</title>
        <authorList>
            <person name="Chmielewicz B."/>
            <person name="Goltz M."/>
            <person name="Franz T."/>
            <person name="Bauer C."/>
            <person name="Brema S."/>
            <person name="Ellerbrok H."/>
            <person name="Beckmann S."/>
            <person name="Rziha H.J."/>
            <person name="Lahrmann K.H."/>
            <person name="Romero C."/>
            <person name="Ehlers B."/>
        </authorList>
    </citation>
    <scope>NUCLEOTIDE SEQUENCE [LARGE SCALE GENOMIC DNA]</scope>
    <source>
        <strain evidence="4">489</strain>
    </source>
</reference>
<proteinExistence type="inferred from homology"/>
<dbReference type="Gene3D" id="1.20.190.40">
    <property type="entry name" value="Viral ssDNA binding protein, head domain"/>
    <property type="match status" value="2"/>
</dbReference>
<evidence type="ECO:0000313" key="5">
    <source>
        <dbReference type="Proteomes" id="UP000325694"/>
    </source>
</evidence>
<protein>
    <submittedName>
        <fullName evidence="4">Major DNA binding protein</fullName>
    </submittedName>
</protein>
<dbReference type="InterPro" id="IPR043031">
    <property type="entry name" value="Viral_ssDBP_head"/>
</dbReference>